<gene>
    <name evidence="1" type="ORF">SLS60_000600</name>
</gene>
<evidence type="ECO:0000313" key="1">
    <source>
        <dbReference type="EMBL" id="KAL1612374.1"/>
    </source>
</evidence>
<dbReference type="Proteomes" id="UP001521785">
    <property type="component" value="Unassembled WGS sequence"/>
</dbReference>
<comment type="caution">
    <text evidence="1">The sequence shown here is derived from an EMBL/GenBank/DDBJ whole genome shotgun (WGS) entry which is preliminary data.</text>
</comment>
<evidence type="ECO:0000313" key="2">
    <source>
        <dbReference type="Proteomes" id="UP001521785"/>
    </source>
</evidence>
<name>A0ABR3S7U3_9PLEO</name>
<organism evidence="1 2">
    <name type="scientific">Paraconiothyrium brasiliense</name>
    <dbReference type="NCBI Taxonomy" id="300254"/>
    <lineage>
        <taxon>Eukaryota</taxon>
        <taxon>Fungi</taxon>
        <taxon>Dikarya</taxon>
        <taxon>Ascomycota</taxon>
        <taxon>Pezizomycotina</taxon>
        <taxon>Dothideomycetes</taxon>
        <taxon>Pleosporomycetidae</taxon>
        <taxon>Pleosporales</taxon>
        <taxon>Massarineae</taxon>
        <taxon>Didymosphaeriaceae</taxon>
        <taxon>Paraconiothyrium</taxon>
    </lineage>
</organism>
<proteinExistence type="predicted"/>
<dbReference type="EMBL" id="JAKJXO020000001">
    <property type="protein sequence ID" value="KAL1612374.1"/>
    <property type="molecule type" value="Genomic_DNA"/>
</dbReference>
<sequence length="327" mass="36866">MLTTTVKSVPTIEPKGTGCLEHLPKEIRQAIYAYCLDIDEPVFIKECCGPTSTRRARASCKKHGDHCSKIGRGNGLTLYEEDKGTIKVHGRFSILSVSRSVNTEASWVLYTQGKLIVRSTSTLQAYLSEKQCTFFRLPNLPPSEFVERMWLSAARFRKVCFELPWSKLTADDPVECVYRLYEASAFLMKAWDLLKEETVSLRTVDVQLHELYTAVLPFNSGSSFKMAYEWTAYHQPNLRHGYIADFEVIGEEAVNIIERLVYLVGRHGGKSQWSVIAQAPRGYDMVGLNEEIDASTDKERGGLAGLRSLEGCCRMNDVYFEATSSLS</sequence>
<reference evidence="1 2" key="1">
    <citation type="submission" date="2024-02" db="EMBL/GenBank/DDBJ databases">
        <title>De novo assembly and annotation of 12 fungi associated with fruit tree decline syndrome in Ontario, Canada.</title>
        <authorList>
            <person name="Sulman M."/>
            <person name="Ellouze W."/>
            <person name="Ilyukhin E."/>
        </authorList>
    </citation>
    <scope>NUCLEOTIDE SEQUENCE [LARGE SCALE GENOMIC DNA]</scope>
    <source>
        <strain evidence="1 2">M42-189</strain>
    </source>
</reference>
<keyword evidence="2" id="KW-1185">Reference proteome</keyword>
<protein>
    <submittedName>
        <fullName evidence="1">Uncharacterized protein</fullName>
    </submittedName>
</protein>
<accession>A0ABR3S7U3</accession>